<geneLocation type="plasmid" evidence="1 2">
    <name>pHLA</name>
</geneLocation>
<dbReference type="Proteomes" id="UP001156560">
    <property type="component" value="Plasmid pHLA"/>
</dbReference>
<proteinExistence type="predicted"/>
<keyword evidence="1" id="KW-0614">Plasmid</keyword>
<accession>A0AA47JN33</accession>
<evidence type="ECO:0000313" key="2">
    <source>
        <dbReference type="Proteomes" id="UP001156560"/>
    </source>
</evidence>
<protein>
    <submittedName>
        <fullName evidence="1">Uncharacterized protein</fullName>
    </submittedName>
</protein>
<sequence>MDLEKLKVSVEKFSSQNFQKQQDILQLQNRMIGTILQIRLSAIPPARRSEFDNTSFTNLPSLLTKWQVNPNAVQDINFFLNEFETKFGRRFDHISLKSVEKANVLEPSQQTINQRLESCITGPVNEKDAIGIKQQRPDNDFDFSR</sequence>
<name>A0AA47JN33_VIBPH</name>
<dbReference type="EMBL" id="CP114196">
    <property type="protein sequence ID" value="WAT93694.1"/>
    <property type="molecule type" value="Genomic_DNA"/>
</dbReference>
<gene>
    <name evidence="1" type="ORF">O1Q84_26620</name>
</gene>
<dbReference type="AlphaFoldDB" id="A0AA47JN33"/>
<organism evidence="1 2">
    <name type="scientific">Vibrio parahaemolyticus</name>
    <dbReference type="NCBI Taxonomy" id="670"/>
    <lineage>
        <taxon>Bacteria</taxon>
        <taxon>Pseudomonadati</taxon>
        <taxon>Pseudomonadota</taxon>
        <taxon>Gammaproteobacteria</taxon>
        <taxon>Vibrionales</taxon>
        <taxon>Vibrionaceae</taxon>
        <taxon>Vibrio</taxon>
    </lineage>
</organism>
<evidence type="ECO:0000313" key="1">
    <source>
        <dbReference type="EMBL" id="WAT93694.1"/>
    </source>
</evidence>
<reference evidence="1" key="1">
    <citation type="submission" date="2022-12" db="EMBL/GenBank/DDBJ databases">
        <title>Vibrio parahaemolyticus become highly virulent by producing novel Tc toxins.</title>
        <authorList>
            <person name="Yang F."/>
            <person name="You Y."/>
            <person name="Lai Q."/>
            <person name="Xu L."/>
            <person name="Li F."/>
        </authorList>
    </citation>
    <scope>NUCLEOTIDE SEQUENCE</scope>
    <source>
        <strain evidence="1">Vp-HL-202005</strain>
        <plasmid evidence="1">pHLA</plasmid>
    </source>
</reference>
<dbReference type="RefSeq" id="WP_025634110.1">
    <property type="nucleotide sequence ID" value="NZ_CP114196.1"/>
</dbReference>